<reference evidence="1" key="1">
    <citation type="submission" date="2014-11" db="EMBL/GenBank/DDBJ databases">
        <authorList>
            <person name="Amaro Gonzalez C."/>
        </authorList>
    </citation>
    <scope>NUCLEOTIDE SEQUENCE</scope>
</reference>
<protein>
    <submittedName>
        <fullName evidence="1">Uncharacterized protein</fullName>
    </submittedName>
</protein>
<proteinExistence type="predicted"/>
<organism evidence="1">
    <name type="scientific">Anguilla anguilla</name>
    <name type="common">European freshwater eel</name>
    <name type="synonym">Muraena anguilla</name>
    <dbReference type="NCBI Taxonomy" id="7936"/>
    <lineage>
        <taxon>Eukaryota</taxon>
        <taxon>Metazoa</taxon>
        <taxon>Chordata</taxon>
        <taxon>Craniata</taxon>
        <taxon>Vertebrata</taxon>
        <taxon>Euteleostomi</taxon>
        <taxon>Actinopterygii</taxon>
        <taxon>Neopterygii</taxon>
        <taxon>Teleostei</taxon>
        <taxon>Anguilliformes</taxon>
        <taxon>Anguillidae</taxon>
        <taxon>Anguilla</taxon>
    </lineage>
</organism>
<accession>A0A0E9VDM4</accession>
<evidence type="ECO:0000313" key="1">
    <source>
        <dbReference type="EMBL" id="JAH75560.1"/>
    </source>
</evidence>
<dbReference type="AlphaFoldDB" id="A0A0E9VDM4"/>
<sequence>MSTEDRKRGKKAGRGKKK</sequence>
<reference evidence="1" key="2">
    <citation type="journal article" date="2015" name="Fish Shellfish Immunol.">
        <title>Early steps in the European eel (Anguilla anguilla)-Vibrio vulnificus interaction in the gills: Role of the RtxA13 toxin.</title>
        <authorList>
            <person name="Callol A."/>
            <person name="Pajuelo D."/>
            <person name="Ebbesson L."/>
            <person name="Teles M."/>
            <person name="MacKenzie S."/>
            <person name="Amaro C."/>
        </authorList>
    </citation>
    <scope>NUCLEOTIDE SEQUENCE</scope>
</reference>
<name>A0A0E9VDM4_ANGAN</name>
<dbReference type="EMBL" id="GBXM01033017">
    <property type="protein sequence ID" value="JAH75560.1"/>
    <property type="molecule type" value="Transcribed_RNA"/>
</dbReference>